<comment type="subcellular location">
    <subcellularLocation>
        <location evidence="1">Membrane</location>
        <topology evidence="1">Multi-pass membrane protein</topology>
    </subcellularLocation>
</comment>
<dbReference type="Proteomes" id="UP000239649">
    <property type="component" value="Unassembled WGS sequence"/>
</dbReference>
<evidence type="ECO:0000256" key="5">
    <source>
        <dbReference type="ARBA" id="ARBA00023065"/>
    </source>
</evidence>
<evidence type="ECO:0000256" key="9">
    <source>
        <dbReference type="ARBA" id="ARBA00023286"/>
    </source>
</evidence>
<keyword evidence="7 15" id="KW-0675">Receptor</keyword>
<protein>
    <submittedName>
        <fullName evidence="15">Glutamate receptor</fullName>
    </submittedName>
</protein>
<feature type="chain" id="PRO_5015103971" evidence="13">
    <location>
        <begin position="25"/>
        <end position="537"/>
    </location>
</feature>
<keyword evidence="9" id="KW-1071">Ligand-gated ion channel</keyword>
<dbReference type="GO" id="GO:0015276">
    <property type="term" value="F:ligand-gated monoatomic ion channel activity"/>
    <property type="evidence" value="ECO:0007669"/>
    <property type="project" value="InterPro"/>
</dbReference>
<evidence type="ECO:0000256" key="7">
    <source>
        <dbReference type="ARBA" id="ARBA00023170"/>
    </source>
</evidence>
<dbReference type="InterPro" id="IPR001320">
    <property type="entry name" value="Iontro_rcpt_C"/>
</dbReference>
<evidence type="ECO:0000256" key="11">
    <source>
        <dbReference type="SAM" id="MobiDB-lite"/>
    </source>
</evidence>
<dbReference type="OrthoDB" id="5984008at2759"/>
<comment type="caution">
    <text evidence="15">The sequence shown here is derived from an EMBL/GenBank/DDBJ whole genome shotgun (WGS) entry which is preliminary data.</text>
</comment>
<keyword evidence="3 12" id="KW-0812">Transmembrane</keyword>
<feature type="transmembrane region" description="Helical" evidence="12">
    <location>
        <begin position="168"/>
        <end position="188"/>
    </location>
</feature>
<proteinExistence type="predicted"/>
<dbReference type="Pfam" id="PF00060">
    <property type="entry name" value="Lig_chan"/>
    <property type="match status" value="1"/>
</dbReference>
<keyword evidence="8" id="KW-0325">Glycoprotein</keyword>
<accession>A0A2P6VMQ0</accession>
<feature type="transmembrane region" description="Helical" evidence="12">
    <location>
        <begin position="231"/>
        <end position="255"/>
    </location>
</feature>
<feature type="compositionally biased region" description="Low complexity" evidence="11">
    <location>
        <begin position="474"/>
        <end position="487"/>
    </location>
</feature>
<sequence>MLPYTVAVSLALVALLQGGPLAAAQPAGAPAPGPLAAGPLAAPQRLVVCVVEGSPPMSNCSVGAEGSTLFSGYDVEVLRHVAVRLNPPFLEGEDYEMRCMPFNATANSLLTRDGVCDLALGAITTSTAREQAGVMFSRVPTYSPSLAVMVPASFKQADGWFWTKPYDLSAWLAILLTLLAFPLLVFVVETVALKASTEQDESWRDIMYQLYVQVNWFDLDGQEVRATATRIVLFVYFLMSIFLVEAYAANLAAFLTVQQLTSTVTSISQLKGRAVGTLPVYAERLQRSGLATTLYPPESVEDITAVRGPWLSDLASGKLAAFVFDEPLLRYADKLTGCDFKLLPDTFDQFNYAFAFPNTTRPSTIDAVDDAILQLQEDGTLEQLRQMYIRAGHPDEKCTSQAGNSPRITFVQFYGLWVVWGAALVVALALALAMYLRRWRRRRRATNKCKQPDLSSSRRSSSKLRSRGAKDADGMGAAAAAAASAEDSGGGSATSLLLQLLEAEAEAAAAQHARLAAAVAAARRRQTQPEAEKESCD</sequence>
<evidence type="ECO:0000256" key="8">
    <source>
        <dbReference type="ARBA" id="ARBA00023180"/>
    </source>
</evidence>
<dbReference type="SUPFAM" id="SSF53850">
    <property type="entry name" value="Periplasmic binding protein-like II"/>
    <property type="match status" value="1"/>
</dbReference>
<dbReference type="PANTHER" id="PTHR18966">
    <property type="entry name" value="IONOTROPIC GLUTAMATE RECEPTOR"/>
    <property type="match status" value="1"/>
</dbReference>
<evidence type="ECO:0000256" key="13">
    <source>
        <dbReference type="SAM" id="SignalP"/>
    </source>
</evidence>
<dbReference type="InterPro" id="IPR015683">
    <property type="entry name" value="Ionotropic_Glu_rcpt"/>
</dbReference>
<organism evidence="15 16">
    <name type="scientific">Micractinium conductrix</name>
    <dbReference type="NCBI Taxonomy" id="554055"/>
    <lineage>
        <taxon>Eukaryota</taxon>
        <taxon>Viridiplantae</taxon>
        <taxon>Chlorophyta</taxon>
        <taxon>core chlorophytes</taxon>
        <taxon>Trebouxiophyceae</taxon>
        <taxon>Chlorellales</taxon>
        <taxon>Chlorellaceae</taxon>
        <taxon>Chlorella clade</taxon>
        <taxon>Micractinium</taxon>
    </lineage>
</organism>
<evidence type="ECO:0000256" key="2">
    <source>
        <dbReference type="ARBA" id="ARBA00022448"/>
    </source>
</evidence>
<feature type="signal peptide" evidence="13">
    <location>
        <begin position="1"/>
        <end position="24"/>
    </location>
</feature>
<keyword evidence="16" id="KW-1185">Reference proteome</keyword>
<keyword evidence="4 12" id="KW-1133">Transmembrane helix</keyword>
<feature type="region of interest" description="Disordered" evidence="11">
    <location>
        <begin position="446"/>
        <end position="492"/>
    </location>
</feature>
<dbReference type="AlphaFoldDB" id="A0A2P6VMQ0"/>
<keyword evidence="10" id="KW-0407">Ion channel</keyword>
<dbReference type="EMBL" id="LHPF02000002">
    <property type="protein sequence ID" value="PSC75360.1"/>
    <property type="molecule type" value="Genomic_DNA"/>
</dbReference>
<evidence type="ECO:0000256" key="3">
    <source>
        <dbReference type="ARBA" id="ARBA00022692"/>
    </source>
</evidence>
<evidence type="ECO:0000256" key="10">
    <source>
        <dbReference type="ARBA" id="ARBA00023303"/>
    </source>
</evidence>
<keyword evidence="5" id="KW-0406">Ion transport</keyword>
<evidence type="ECO:0000256" key="4">
    <source>
        <dbReference type="ARBA" id="ARBA00022989"/>
    </source>
</evidence>
<evidence type="ECO:0000313" key="15">
    <source>
        <dbReference type="EMBL" id="PSC75360.1"/>
    </source>
</evidence>
<evidence type="ECO:0000256" key="6">
    <source>
        <dbReference type="ARBA" id="ARBA00023136"/>
    </source>
</evidence>
<dbReference type="GO" id="GO:0016020">
    <property type="term" value="C:membrane"/>
    <property type="evidence" value="ECO:0007669"/>
    <property type="project" value="UniProtKB-SubCell"/>
</dbReference>
<feature type="domain" description="Ionotropic glutamate receptor C-terminal" evidence="14">
    <location>
        <begin position="168"/>
        <end position="423"/>
    </location>
</feature>
<name>A0A2P6VMQ0_9CHLO</name>
<evidence type="ECO:0000313" key="16">
    <source>
        <dbReference type="Proteomes" id="UP000239649"/>
    </source>
</evidence>
<dbReference type="STRING" id="554055.A0A2P6VMQ0"/>
<evidence type="ECO:0000256" key="1">
    <source>
        <dbReference type="ARBA" id="ARBA00004141"/>
    </source>
</evidence>
<keyword evidence="2" id="KW-0813">Transport</keyword>
<evidence type="ECO:0000256" key="12">
    <source>
        <dbReference type="SAM" id="Phobius"/>
    </source>
</evidence>
<reference evidence="15 16" key="1">
    <citation type="journal article" date="2018" name="Plant J.">
        <title>Genome sequences of Chlorella sorokiniana UTEX 1602 and Micractinium conductrix SAG 241.80: implications to maltose excretion by a green alga.</title>
        <authorList>
            <person name="Arriola M.B."/>
            <person name="Velmurugan N."/>
            <person name="Zhang Y."/>
            <person name="Plunkett M.H."/>
            <person name="Hondzo H."/>
            <person name="Barney B.M."/>
        </authorList>
    </citation>
    <scope>NUCLEOTIDE SEQUENCE [LARGE SCALE GENOMIC DNA]</scope>
    <source>
        <strain evidence="15 16">SAG 241.80</strain>
    </source>
</reference>
<keyword evidence="13" id="KW-0732">Signal</keyword>
<evidence type="ECO:0000259" key="14">
    <source>
        <dbReference type="Pfam" id="PF00060"/>
    </source>
</evidence>
<feature type="transmembrane region" description="Helical" evidence="12">
    <location>
        <begin position="414"/>
        <end position="436"/>
    </location>
</feature>
<dbReference type="Gene3D" id="3.40.190.10">
    <property type="entry name" value="Periplasmic binding protein-like II"/>
    <property type="match status" value="3"/>
</dbReference>
<gene>
    <name evidence="15" type="ORF">C2E20_1526</name>
</gene>
<keyword evidence="6 12" id="KW-0472">Membrane</keyword>